<comment type="caution">
    <text evidence="2">The sequence shown here is derived from an EMBL/GenBank/DDBJ whole genome shotgun (WGS) entry which is preliminary data.</text>
</comment>
<feature type="region of interest" description="Disordered" evidence="1">
    <location>
        <begin position="60"/>
        <end position="99"/>
    </location>
</feature>
<dbReference type="Proteomes" id="UP000187429">
    <property type="component" value="Unassembled WGS sequence"/>
</dbReference>
<proteinExistence type="predicted"/>
<dbReference type="AlphaFoldDB" id="A0A1R1Y3T1"/>
<accession>A0A1R1Y3T1</accession>
<reference evidence="3" key="1">
    <citation type="submission" date="2017-01" db="EMBL/GenBank/DDBJ databases">
        <authorList>
            <person name="Wang Y."/>
            <person name="White M."/>
            <person name="Kvist S."/>
            <person name="Moncalvo J.-M."/>
        </authorList>
    </citation>
    <scope>NUCLEOTIDE SEQUENCE [LARGE SCALE GENOMIC DNA]</scope>
    <source>
        <strain evidence="3">ID-206-W2</strain>
    </source>
</reference>
<dbReference type="EMBL" id="LSSM01002524">
    <property type="protein sequence ID" value="OMJ21414.1"/>
    <property type="molecule type" value="Genomic_DNA"/>
</dbReference>
<organism evidence="2 3">
    <name type="scientific">Smittium culicis</name>
    <dbReference type="NCBI Taxonomy" id="133412"/>
    <lineage>
        <taxon>Eukaryota</taxon>
        <taxon>Fungi</taxon>
        <taxon>Fungi incertae sedis</taxon>
        <taxon>Zoopagomycota</taxon>
        <taxon>Kickxellomycotina</taxon>
        <taxon>Harpellomycetes</taxon>
        <taxon>Harpellales</taxon>
        <taxon>Legeriomycetaceae</taxon>
        <taxon>Smittium</taxon>
    </lineage>
</organism>
<evidence type="ECO:0000313" key="2">
    <source>
        <dbReference type="EMBL" id="OMJ21414.1"/>
    </source>
</evidence>
<name>A0A1R1Y3T1_9FUNG</name>
<evidence type="ECO:0000256" key="1">
    <source>
        <dbReference type="SAM" id="MobiDB-lite"/>
    </source>
</evidence>
<evidence type="ECO:0000313" key="3">
    <source>
        <dbReference type="Proteomes" id="UP000187429"/>
    </source>
</evidence>
<gene>
    <name evidence="2" type="ORF">AYI69_g5824</name>
</gene>
<keyword evidence="3" id="KW-1185">Reference proteome</keyword>
<sequence length="99" mass="11116">MIALFFATYIRKPSGNRALSRHRVNEAIINENPLPRMMGESLKTSETPTEVISVLDARKNAPQKTCGNAREKGSVSRHDSCAQHEHQEQHKPAPDAVRR</sequence>
<feature type="compositionally biased region" description="Basic and acidic residues" evidence="1">
    <location>
        <begin position="69"/>
        <end position="99"/>
    </location>
</feature>
<protein>
    <submittedName>
        <fullName evidence="2">Uncharacterized protein</fullName>
    </submittedName>
</protein>